<dbReference type="Pfam" id="PF08530">
    <property type="entry name" value="PepX_C"/>
    <property type="match status" value="1"/>
</dbReference>
<dbReference type="Proteomes" id="UP001463665">
    <property type="component" value="Chromosome"/>
</dbReference>
<dbReference type="EMBL" id="CP154834">
    <property type="protein sequence ID" value="XAO74075.1"/>
    <property type="molecule type" value="Genomic_DNA"/>
</dbReference>
<dbReference type="RefSeq" id="WP_345766358.1">
    <property type="nucleotide sequence ID" value="NZ_CP154834.1"/>
</dbReference>
<evidence type="ECO:0000313" key="2">
    <source>
        <dbReference type="EMBL" id="XAO74075.1"/>
    </source>
</evidence>
<accession>A0AAU6WPV1</accession>
<evidence type="ECO:0000313" key="3">
    <source>
        <dbReference type="Proteomes" id="UP001463665"/>
    </source>
</evidence>
<name>A0AAU6WPV1_9FLAO</name>
<dbReference type="SUPFAM" id="SSF49785">
    <property type="entry name" value="Galactose-binding domain-like"/>
    <property type="match status" value="1"/>
</dbReference>
<keyword evidence="2" id="KW-0378">Hydrolase</keyword>
<sequence length="169" mass="19588">MSEDQRFAEGRPDVLTFTTEALTEDLTLAGEIMAKLNIASSSTDADFAVKLIDIYPEDFKPAEKKDGVIYGNYHQMVRSEIMPARFRNSREKAEALIPNQKTAVNFRLQDVVHTFKKDTRSRSRFLPPGSLCSRSIRRNSWTIRISPRKKITQKLSLRYLMTVRLKWKF</sequence>
<organism evidence="2 3">
    <name type="scientific">Chryseobacterium endophyticum</name>
    <dbReference type="NCBI Taxonomy" id="1854762"/>
    <lineage>
        <taxon>Bacteria</taxon>
        <taxon>Pseudomonadati</taxon>
        <taxon>Bacteroidota</taxon>
        <taxon>Flavobacteriia</taxon>
        <taxon>Flavobacteriales</taxon>
        <taxon>Weeksellaceae</taxon>
        <taxon>Chryseobacterium group</taxon>
        <taxon>Chryseobacterium</taxon>
    </lineage>
</organism>
<dbReference type="InterPro" id="IPR008979">
    <property type="entry name" value="Galactose-bd-like_sf"/>
</dbReference>
<feature type="domain" description="Xaa-Pro dipeptidyl-peptidase C-terminal" evidence="1">
    <location>
        <begin position="10"/>
        <end position="117"/>
    </location>
</feature>
<dbReference type="GO" id="GO:0008239">
    <property type="term" value="F:dipeptidyl-peptidase activity"/>
    <property type="evidence" value="ECO:0007669"/>
    <property type="project" value="InterPro"/>
</dbReference>
<proteinExistence type="predicted"/>
<protein>
    <submittedName>
        <fullName evidence="2">CocE/NonD family hydrolase C-terminal non-catalytic domain-containing protein</fullName>
    </submittedName>
</protein>
<keyword evidence="3" id="KW-1185">Reference proteome</keyword>
<gene>
    <name evidence="2" type="ORF">AAFP95_20785</name>
</gene>
<dbReference type="AlphaFoldDB" id="A0AAU6WPV1"/>
<dbReference type="InterPro" id="IPR013736">
    <property type="entry name" value="Xaa-Pro_dipept_C"/>
</dbReference>
<reference evidence="2 3" key="1">
    <citation type="submission" date="2024-04" db="EMBL/GenBank/DDBJ databases">
        <title>Genome sequencing and assembly of rice foliar adapted Chryseobacterium endophyticum OsEnb-ALM-A6.</title>
        <authorList>
            <person name="Kumar S."/>
            <person name="Javed M."/>
            <person name="Chouhan V."/>
            <person name="Charishma K."/>
            <person name="Patel A."/>
            <person name="Kumar M."/>
            <person name="Sahu K.P."/>
            <person name="Kumar A."/>
        </authorList>
    </citation>
    <scope>NUCLEOTIDE SEQUENCE [LARGE SCALE GENOMIC DNA]</scope>
    <source>
        <strain evidence="2 3">OsEnb-ALM-A6</strain>
    </source>
</reference>
<evidence type="ECO:0000259" key="1">
    <source>
        <dbReference type="Pfam" id="PF08530"/>
    </source>
</evidence>
<dbReference type="Gene3D" id="2.60.120.260">
    <property type="entry name" value="Galactose-binding domain-like"/>
    <property type="match status" value="1"/>
</dbReference>